<keyword evidence="1" id="KW-0472">Membrane</keyword>
<dbReference type="RefSeq" id="WP_085886084.1">
    <property type="nucleotide sequence ID" value="NZ_FWFN01000001.1"/>
</dbReference>
<accession>A0A1X6Y6B1</accession>
<feature type="transmembrane region" description="Helical" evidence="1">
    <location>
        <begin position="94"/>
        <end position="112"/>
    </location>
</feature>
<dbReference type="PANTHER" id="PTHR37314">
    <property type="entry name" value="SLR0142 PROTEIN"/>
    <property type="match status" value="1"/>
</dbReference>
<dbReference type="EMBL" id="FWFN01000001">
    <property type="protein sequence ID" value="SLN11530.1"/>
    <property type="molecule type" value="Genomic_DNA"/>
</dbReference>
<dbReference type="Proteomes" id="UP000193963">
    <property type="component" value="Unassembled WGS sequence"/>
</dbReference>
<feature type="transmembrane region" description="Helical" evidence="1">
    <location>
        <begin position="17"/>
        <end position="41"/>
    </location>
</feature>
<feature type="transmembrane region" description="Helical" evidence="1">
    <location>
        <begin position="212"/>
        <end position="229"/>
    </location>
</feature>
<keyword evidence="3" id="KW-1185">Reference proteome</keyword>
<keyword evidence="1" id="KW-0812">Transmembrane</keyword>
<evidence type="ECO:0008006" key="4">
    <source>
        <dbReference type="Google" id="ProtNLM"/>
    </source>
</evidence>
<feature type="transmembrane region" description="Helical" evidence="1">
    <location>
        <begin position="61"/>
        <end position="82"/>
    </location>
</feature>
<evidence type="ECO:0000313" key="3">
    <source>
        <dbReference type="Proteomes" id="UP000193963"/>
    </source>
</evidence>
<evidence type="ECO:0000313" key="2">
    <source>
        <dbReference type="EMBL" id="SLN11530.1"/>
    </source>
</evidence>
<feature type="transmembrane region" description="Helical" evidence="1">
    <location>
        <begin position="118"/>
        <end position="139"/>
    </location>
</feature>
<keyword evidence="1" id="KW-1133">Transmembrane helix</keyword>
<evidence type="ECO:0000256" key="1">
    <source>
        <dbReference type="SAM" id="Phobius"/>
    </source>
</evidence>
<sequence length="237" mass="24808">MLIHAGADRSVSVDLRLAVWLALAAGAVNAAGFRALGYFSANMTGNVSTLSDMLALGRIGTALWFFLLVLAFVLGAFVSGLLIEAGHRRRIRGIYAFSILLEAALLVVLALMDLYWSVAFAGHVMLIGLSALMGLQNAATTRISDGRVRTSHVSGIATDIGLELAALASPGAAPHDTRRLVAARLGLHLATLLAFFGGGLAGVWGYELTGPVVFLAVALLLFALAVPQLRRSFAPEG</sequence>
<feature type="transmembrane region" description="Helical" evidence="1">
    <location>
        <begin position="185"/>
        <end position="206"/>
    </location>
</feature>
<gene>
    <name evidence="2" type="ORF">PSM7751_00147</name>
</gene>
<dbReference type="AlphaFoldDB" id="A0A1X6Y6B1"/>
<protein>
    <recommendedName>
        <fullName evidence="4">DUF1275 domain-containing protein</fullName>
    </recommendedName>
</protein>
<proteinExistence type="predicted"/>
<dbReference type="InterPro" id="IPR010699">
    <property type="entry name" value="DUF1275"/>
</dbReference>
<reference evidence="2 3" key="1">
    <citation type="submission" date="2017-03" db="EMBL/GenBank/DDBJ databases">
        <authorList>
            <person name="Afonso C.L."/>
            <person name="Miller P.J."/>
            <person name="Scott M.A."/>
            <person name="Spackman E."/>
            <person name="Goraichik I."/>
            <person name="Dimitrov K.M."/>
            <person name="Suarez D.L."/>
            <person name="Swayne D.E."/>
        </authorList>
    </citation>
    <scope>NUCLEOTIDE SEQUENCE [LARGE SCALE GENOMIC DNA]</scope>
    <source>
        <strain evidence="2 3">CECT 7751</strain>
    </source>
</reference>
<organism evidence="2 3">
    <name type="scientific">Pseudooceanicola marinus</name>
    <dbReference type="NCBI Taxonomy" id="396013"/>
    <lineage>
        <taxon>Bacteria</taxon>
        <taxon>Pseudomonadati</taxon>
        <taxon>Pseudomonadota</taxon>
        <taxon>Alphaproteobacteria</taxon>
        <taxon>Rhodobacterales</taxon>
        <taxon>Paracoccaceae</taxon>
        <taxon>Pseudooceanicola</taxon>
    </lineage>
</organism>
<dbReference type="PANTHER" id="PTHR37314:SF4">
    <property type="entry name" value="UPF0700 TRANSMEMBRANE PROTEIN YOAK"/>
    <property type="match status" value="1"/>
</dbReference>
<name>A0A1X6Y6B1_9RHOB</name>
<dbReference type="OrthoDB" id="270162at2"/>
<dbReference type="Pfam" id="PF06912">
    <property type="entry name" value="DUF1275"/>
    <property type="match status" value="1"/>
</dbReference>